<feature type="chain" id="PRO_5018667563" evidence="2">
    <location>
        <begin position="20"/>
        <end position="2605"/>
    </location>
</feature>
<dbReference type="KEGG" id="tsig:D6T69_08305"/>
<dbReference type="InterPro" id="IPR026444">
    <property type="entry name" value="Secre_tail"/>
</dbReference>
<reference evidence="4 5" key="1">
    <citation type="submission" date="2018-09" db="EMBL/GenBank/DDBJ databases">
        <title>Insights into the microbiota of Asian seabass (Lates calcarifer) with tenacibaculosis symptoms and description of sp. nov. Tenacibaculum singaporense.</title>
        <authorList>
            <person name="Miyake S."/>
            <person name="Soh M."/>
            <person name="Azman M.N."/>
            <person name="Ngoh S.Y."/>
            <person name="Orban L."/>
        </authorList>
    </citation>
    <scope>NUCLEOTIDE SEQUENCE [LARGE SCALE GENOMIC DNA]</scope>
    <source>
        <strain evidence="4 5">DSM 106434</strain>
    </source>
</reference>
<dbReference type="Pfam" id="PF13573">
    <property type="entry name" value="SprB"/>
    <property type="match status" value="13"/>
</dbReference>
<dbReference type="Pfam" id="PF18962">
    <property type="entry name" value="Por_Secre_tail"/>
    <property type="match status" value="1"/>
</dbReference>
<gene>
    <name evidence="4" type="ORF">D6T69_08305</name>
</gene>
<dbReference type="EMBL" id="CP032548">
    <property type="protein sequence ID" value="AZJ35523.1"/>
    <property type="molecule type" value="Genomic_DNA"/>
</dbReference>
<sequence>MKRNILLILFLFFSIISQAQTYTIKVEGYIGQGRSSCGSNKNGLGGIKILFSDGTTKYLRDPAIYGLRFINQSYSHEATFNVSKKIIKVEFHTITRKNSWKGCERSRESWIKVNVASPCFLRRYQKDEVYRSDINRGWAEISIKPNISLSYPDGSSTSRVKTVCASSSVRIKATSGFTPTSGVYVWEFYDPVNTETRTHPDYQALLNAVSSAEAEYNSCIRRTGDIDRCEGFMMAVFEAKRNLNNYTGPKTIQVSVWRIITNKTGQSTIDLKLANLYSSSTDREEALTKNINIRVKPSCNSSFTTNTVTVQFLPDAPQIAKAPTIKQPTCSYSTDADFKLYFTRQILSYEKIDFNLLKKTLTNEYIAVDNNPGITSFVRSGGYWMHDWKPSSGILTSGDYRVEVTGFNRSTGSPLCEKYSYDFQIKSPPKVVFKASKTQDETCYNNKDGKIKIEGSGGSGNFYYSLNNGVTWSTSTFSGVTTVSGLTSANYIIKIKDTKGCIDQDNTSDAITIIGKNKITHTLPSNAVTHPSTVGSADASIKINSVSGGTPFSNYYNYTVLLNGSTTNTKSGRAYVGGFTIPNLPAGTHKVRYTDKNNCTQEYTLPKVIDPKPITFSVSSVKPDCFQGKGKINVTSITGGYPNYTVILKRGSTVLSTLTGRTNSASFNIEAGNYSVLVKDSKQGSLEKSIAVIEQSEVTISKVNLTAPIKCNGGRASVSIMATDGKSNAYQYAVYKSSGILWQDSNVFSLPASSTGYRFIVRDRNVMTCRSKVSSPILITEPLPIEITSNSVKHNNVFGEAKGEISLTIDGGVPNYTITWRKKYDTSFSRTGSIITGLRAGFYIATIKDSNGCTITSNEIQVRENPQLVASLTVSKAISCNGGVGSLIVNPSGGSNSYSYKWFRGGTELIGKTTNQLVNIGKGNYSVTINDGFTSISRSISLTEPSAITLNITKTDISCNGAEDGKIKLAIGGGTPPYQYSIDDQTSFQAVNSLVDNTIDGLTVGSFTVWIKDSNGCIVNTPATTTITQPTQIIINSFSITNCEVAGNNEGAITIETSGGEGAHSYKWTKEGDASFTSNTKDINNLFAGIYHVVIRDAKSCEITQSYEVKEPQPIQVVIKLTKTILCNGDETGELLAEVSGGYPIYSTPIDFDYKWYDITSGTPVLLNSDLKQNKINNLKAGSYRVVVNDIKGATTQKEITINQPAKIEVNLASSTNVSCFGGGDGNIDITTLGGTKPYNFSWKSTNNPTFSETTEDITGLKKGTYYVEITDSNGCTFTSNNLTIEQPLAVLEISNHMVNNLTGFETKNGSISVDVVGGTPSYTYEWRQKGNTTILGTTNPFENIAAGEYELTVKDANGCITTGSYTVTEPKLLVIDAINQQGNILCYGDNTVNLTVEASGGVLSYSYSWKLKGGAVELGTNNTLSTIGAGTYVITVTDKNGNIATKEYEVTEPLQLEITGITKVDVSCNGGADGSIDVSVSGGTVPYTYSWKHGVVGKSLNSLQAGTYEVVVRDKNLCEVTRKITIQEPTVLAIDNSVIKDVTGFGLSNGEVSINVVGGTPNYTYEWKNSSGIVQSSTTSKLSGVKAGEYSVKVTDTKGCLVEKTYTVNEPELLTVNVSETSILCKNGVGTLTAEVSGGVIPYTYSWKLKGNATVVSTTNALEDVGVGIYVVTITDKNGNIAIKEYELTEPSLLEITGVNKVDVACYGGTDGYIDITVSGGVAPYTYSWNHTSLDAQKVENLSSGTYSVVVTDKNGCKTTKEVTINQPEKYDITNVKLIRPSSNLVDDGSIEVIFVGGVAPYSFEWKNEIGNIVSTKASSDLSDKIENLPEGIYTITIKDAEGCVIEETYNLASPGELLVEITQVQEVKCHDASNGILDVITVGGVGGNNYAWYNADSNELIGTEKQLKNISAGNYYVIVNNAEGIEEKSSIFTVSEPTEIQLAIKEIDLSCFNANDGSFEVEVQGGTGNYQFRYRDVSSFSDWINVAGNTIKVNNLKKNTYTLQVRDANNCLAINTDGGSDFTIEITQPLPLSVSNVLIEEVTGFGLSNGSISVGIEGGTPPYAYEWKDSSGTTILTGSNKITSISAGNYQLITTDSKGCTLIKEYVISQPLKLEATIVNTSVISCNGEEDGTLAAQVVGGVKGYTYKWYKESSSPLLLGTSQSVSGLGEGVYYVVVEDSKGNIVKSDLYNLKEPEMLGLELGSDYTLCGTGNDWTVNTKVTGGTAPYSYLWSTGGNKAMLQSVPIGEYSVTVVDANGCRISGEIKLTLPPEISIVSETITKPTCFQGDDGSIALEVTGGAPPYEYTWSNSRKGKVATGLTSGEYTVEVKDSKGCFITKSFIVEDPEQIELDLGTDVTLCVDQTYILDATIIDGVTYSWSSTSGFTSNEAIVEVKEEGTYTVIATDKKGCVVEDSIEIIRSKQEISADIAVSTQVFTDESFVVVNISSVVADEVVWILPDEAIINESNDSYTEIKFAKEGEYEVTMVTRIGSCEAMITKKVIVIDREVTTTEEDQRNASPMITDLIIYPNPSSGKFTVDIELKEQNIVSMKILEMLGGSLVDAKTMNGSDKYKVDYDLSLVSGVYFILIETEEQRIIQKLIIN</sequence>
<protein>
    <submittedName>
        <fullName evidence="4">T9SS C-terminal target domain-containing protein</fullName>
    </submittedName>
</protein>
<keyword evidence="1 2" id="KW-0732">Signal</keyword>
<evidence type="ECO:0000256" key="1">
    <source>
        <dbReference type="ARBA" id="ARBA00022729"/>
    </source>
</evidence>
<organism evidence="4 5">
    <name type="scientific">Tenacibaculum singaporense</name>
    <dbReference type="NCBI Taxonomy" id="2358479"/>
    <lineage>
        <taxon>Bacteria</taxon>
        <taxon>Pseudomonadati</taxon>
        <taxon>Bacteroidota</taxon>
        <taxon>Flavobacteriia</taxon>
        <taxon>Flavobacteriales</taxon>
        <taxon>Flavobacteriaceae</taxon>
        <taxon>Tenacibaculum</taxon>
    </lineage>
</organism>
<dbReference type="Gene3D" id="2.60.40.740">
    <property type="match status" value="4"/>
</dbReference>
<accession>A0A3Q8RRR7</accession>
<dbReference type="RefSeq" id="WP_125067300.1">
    <property type="nucleotide sequence ID" value="NZ_CP032548.1"/>
</dbReference>
<dbReference type="InterPro" id="IPR013783">
    <property type="entry name" value="Ig-like_fold"/>
</dbReference>
<dbReference type="InterPro" id="IPR025667">
    <property type="entry name" value="SprB_repeat"/>
</dbReference>
<dbReference type="Proteomes" id="UP000274593">
    <property type="component" value="Chromosome"/>
</dbReference>
<evidence type="ECO:0000313" key="5">
    <source>
        <dbReference type="Proteomes" id="UP000274593"/>
    </source>
</evidence>
<evidence type="ECO:0000313" key="4">
    <source>
        <dbReference type="EMBL" id="AZJ35523.1"/>
    </source>
</evidence>
<feature type="signal peptide" evidence="2">
    <location>
        <begin position="1"/>
        <end position="19"/>
    </location>
</feature>
<feature type="domain" description="Secretion system C-terminal sorting" evidence="3">
    <location>
        <begin position="2529"/>
        <end position="2604"/>
    </location>
</feature>
<dbReference type="Gene3D" id="2.60.40.10">
    <property type="entry name" value="Immunoglobulins"/>
    <property type="match status" value="2"/>
</dbReference>
<name>A0A3Q8RRR7_9FLAO</name>
<keyword evidence="5" id="KW-1185">Reference proteome</keyword>
<proteinExistence type="predicted"/>
<evidence type="ECO:0000256" key="2">
    <source>
        <dbReference type="SAM" id="SignalP"/>
    </source>
</evidence>
<dbReference type="NCBIfam" id="TIGR04183">
    <property type="entry name" value="Por_Secre_tail"/>
    <property type="match status" value="1"/>
</dbReference>
<evidence type="ECO:0000259" key="3">
    <source>
        <dbReference type="Pfam" id="PF18962"/>
    </source>
</evidence>